<keyword evidence="3" id="KW-1185">Reference proteome</keyword>
<dbReference type="AlphaFoldDB" id="A0A8S4N9S2"/>
<proteinExistence type="predicted"/>
<dbReference type="Proteomes" id="UP000749559">
    <property type="component" value="Unassembled WGS sequence"/>
</dbReference>
<feature type="region of interest" description="Disordered" evidence="1">
    <location>
        <begin position="44"/>
        <end position="93"/>
    </location>
</feature>
<comment type="caution">
    <text evidence="2">The sequence shown here is derived from an EMBL/GenBank/DDBJ whole genome shotgun (WGS) entry which is preliminary data.</text>
</comment>
<sequence length="228" mass="26045">LAAKLFDEHSKTTKKTKVKRYCKIPGCDYYTKYSTGDITKHMKARHSMTTTPKKKVVKQDEMPITQVPKKRKQKKPTTSTPKEGGKRHGGLKEFTKKKRQQNHGFMTSTPKKRFTTYPITSTPIATKTLEEDASMLAMPESEVAEIPKQQTHSHDRKIVTYHGAIKVTYENIPDDHPILFEVKPSREQLSTPGVLVDDIGSVEIKINNKEDLDVIKLLGLRVIRTFRK</sequence>
<feature type="compositionally biased region" description="Basic residues" evidence="1">
    <location>
        <begin position="44"/>
        <end position="56"/>
    </location>
</feature>
<feature type="non-terminal residue" evidence="2">
    <location>
        <position position="1"/>
    </location>
</feature>
<name>A0A8S4N9S2_OWEFU</name>
<evidence type="ECO:0000313" key="3">
    <source>
        <dbReference type="Proteomes" id="UP000749559"/>
    </source>
</evidence>
<evidence type="ECO:0000313" key="2">
    <source>
        <dbReference type="EMBL" id="CAH1777653.1"/>
    </source>
</evidence>
<evidence type="ECO:0000256" key="1">
    <source>
        <dbReference type="SAM" id="MobiDB-lite"/>
    </source>
</evidence>
<protein>
    <submittedName>
        <fullName evidence="2">Uncharacterized protein</fullName>
    </submittedName>
</protein>
<organism evidence="2 3">
    <name type="scientific">Owenia fusiformis</name>
    <name type="common">Polychaete worm</name>
    <dbReference type="NCBI Taxonomy" id="6347"/>
    <lineage>
        <taxon>Eukaryota</taxon>
        <taxon>Metazoa</taxon>
        <taxon>Spiralia</taxon>
        <taxon>Lophotrochozoa</taxon>
        <taxon>Annelida</taxon>
        <taxon>Polychaeta</taxon>
        <taxon>Sedentaria</taxon>
        <taxon>Canalipalpata</taxon>
        <taxon>Sabellida</taxon>
        <taxon>Oweniida</taxon>
        <taxon>Oweniidae</taxon>
        <taxon>Owenia</taxon>
    </lineage>
</organism>
<gene>
    <name evidence="2" type="ORF">OFUS_LOCUS4658</name>
</gene>
<dbReference type="EMBL" id="CAIIXF020000002">
    <property type="protein sequence ID" value="CAH1777653.1"/>
    <property type="molecule type" value="Genomic_DNA"/>
</dbReference>
<feature type="compositionally biased region" description="Basic and acidic residues" evidence="1">
    <location>
        <begin position="83"/>
        <end position="93"/>
    </location>
</feature>
<accession>A0A8S4N9S2</accession>
<reference evidence="2" key="1">
    <citation type="submission" date="2022-03" db="EMBL/GenBank/DDBJ databases">
        <authorList>
            <person name="Martin C."/>
        </authorList>
    </citation>
    <scope>NUCLEOTIDE SEQUENCE</scope>
</reference>